<dbReference type="EMBL" id="PDYH01000042">
    <property type="protein sequence ID" value="PHU39716.1"/>
    <property type="molecule type" value="Genomic_DNA"/>
</dbReference>
<evidence type="ECO:0000313" key="2">
    <source>
        <dbReference type="EMBL" id="PHU39716.1"/>
    </source>
</evidence>
<dbReference type="AlphaFoldDB" id="A0A2G3E8U9"/>
<feature type="transmembrane region" description="Helical" evidence="1">
    <location>
        <begin position="367"/>
        <end position="384"/>
    </location>
</feature>
<feature type="transmembrane region" description="Helical" evidence="1">
    <location>
        <begin position="487"/>
        <end position="505"/>
    </location>
</feature>
<keyword evidence="3" id="KW-1185">Reference proteome</keyword>
<dbReference type="InterPro" id="IPR029058">
    <property type="entry name" value="AB_hydrolase_fold"/>
</dbReference>
<dbReference type="SUPFAM" id="SSF53474">
    <property type="entry name" value="alpha/beta-Hydrolases"/>
    <property type="match status" value="1"/>
</dbReference>
<dbReference type="Pfam" id="PF11187">
    <property type="entry name" value="Mbeg1-like"/>
    <property type="match status" value="1"/>
</dbReference>
<protein>
    <submittedName>
        <fullName evidence="2">DUF2974 domain-containing protein</fullName>
    </submittedName>
</protein>
<keyword evidence="1" id="KW-0472">Membrane</keyword>
<dbReference type="RefSeq" id="WP_090489338.1">
    <property type="nucleotide sequence ID" value="NZ_PDYH01000042.1"/>
</dbReference>
<reference evidence="2" key="1">
    <citation type="submission" date="2017-10" db="EMBL/GenBank/DDBJ databases">
        <title>Resolving the taxonomy of Roseburia spp., Eubacterium rectale and Agathobacter spp. through phylogenomic analysis.</title>
        <authorList>
            <person name="Sheridan P.O."/>
            <person name="Walker A.W."/>
            <person name="Duncan S.H."/>
            <person name="Scott K.P."/>
            <person name="Toole P.W.O."/>
            <person name="Luis P."/>
            <person name="Flint H.J."/>
        </authorList>
    </citation>
    <scope>NUCLEOTIDE SEQUENCE [LARGE SCALE GENOMIC DNA]</scope>
    <source>
        <strain evidence="2">JK10</strain>
    </source>
</reference>
<evidence type="ECO:0000313" key="3">
    <source>
        <dbReference type="Proteomes" id="UP000224317"/>
    </source>
</evidence>
<dbReference type="InterPro" id="IPR024499">
    <property type="entry name" value="Mbeg1-like"/>
</dbReference>
<sequence>MDSLYDYIKWYGEFSFEEKPLTEVDNIILSRISYLIIEGIEFDHPYKFKDVVKKLQATTGIHGCFYGNEQIVIDAADSKRFGEMYISNYKDIYDESISAQFAAMTLDLTDDVRFVAFRGTDETLLGWKEDFMISFTETEAQKESLEYLKNSFDGVHDVYVGGHSKGGNLALYSSVHLEDEELQKQLKFVYINDGPGLCPEVCDNTCVARIKDKALRIMPEYSVFGKLFEETQIPGKIVKSSFEGVAQHDCVSWGVDHGKPDYSDSHSPGSIFINQILDQWIESVNNERRVGFVNNLFNAIENSGYTTTTEIMEKGPFAIEKILIELLSLDKKTVRTLMKLPVTAALDRAPDSEKVNIIRKKVKKKEWLSSICMILLSAILFLVPEYTLQVGISLVLLAVILFEIGVTIRHLHKAGWNLQEESGRVYVCIVMIGVYAMLLVKEDALFFIGSVAIGVAFLFWAYRNAIAYKNLCANTEKKDQRLEKIKLIVEIVVLIILSAFIFVAPKDTLTWYMTFLAVVFLVDGIVNLIIVLRNLILQNRK</sequence>
<feature type="transmembrane region" description="Helical" evidence="1">
    <location>
        <begin position="423"/>
        <end position="440"/>
    </location>
</feature>
<keyword evidence="1" id="KW-1133">Transmembrane helix</keyword>
<proteinExistence type="predicted"/>
<feature type="transmembrane region" description="Helical" evidence="1">
    <location>
        <begin position="511"/>
        <end position="532"/>
    </location>
</feature>
<feature type="transmembrane region" description="Helical" evidence="1">
    <location>
        <begin position="446"/>
        <end position="466"/>
    </location>
</feature>
<keyword evidence="1" id="KW-0812">Transmembrane</keyword>
<organism evidence="2 3">
    <name type="scientific">Pseudobutyrivibrio ruminis</name>
    <dbReference type="NCBI Taxonomy" id="46206"/>
    <lineage>
        <taxon>Bacteria</taxon>
        <taxon>Bacillati</taxon>
        <taxon>Bacillota</taxon>
        <taxon>Clostridia</taxon>
        <taxon>Lachnospirales</taxon>
        <taxon>Lachnospiraceae</taxon>
        <taxon>Pseudobutyrivibrio</taxon>
    </lineage>
</organism>
<gene>
    <name evidence="2" type="ORF">CSX00_10430</name>
</gene>
<evidence type="ECO:0000256" key="1">
    <source>
        <dbReference type="SAM" id="Phobius"/>
    </source>
</evidence>
<comment type="caution">
    <text evidence="2">The sequence shown here is derived from an EMBL/GenBank/DDBJ whole genome shotgun (WGS) entry which is preliminary data.</text>
</comment>
<name>A0A2G3E8U9_9FIRM</name>
<accession>A0A2G3E8U9</accession>
<dbReference type="Proteomes" id="UP000224317">
    <property type="component" value="Unassembled WGS sequence"/>
</dbReference>
<feature type="transmembrane region" description="Helical" evidence="1">
    <location>
        <begin position="390"/>
        <end position="411"/>
    </location>
</feature>